<dbReference type="EMBL" id="JYKN01000055">
    <property type="protein sequence ID" value="KKK25975.1"/>
    <property type="molecule type" value="Genomic_DNA"/>
</dbReference>
<dbReference type="AlphaFoldDB" id="A0A0F8X8S4"/>
<evidence type="ECO:0000313" key="1">
    <source>
        <dbReference type="EMBL" id="KKK25975.1"/>
    </source>
</evidence>
<organism evidence="1 2">
    <name type="scientific">Aspergillus ochraceoroseus</name>
    <dbReference type="NCBI Taxonomy" id="138278"/>
    <lineage>
        <taxon>Eukaryota</taxon>
        <taxon>Fungi</taxon>
        <taxon>Dikarya</taxon>
        <taxon>Ascomycota</taxon>
        <taxon>Pezizomycotina</taxon>
        <taxon>Eurotiomycetes</taxon>
        <taxon>Eurotiomycetidae</taxon>
        <taxon>Eurotiales</taxon>
        <taxon>Aspergillaceae</taxon>
        <taxon>Aspergillus</taxon>
        <taxon>Aspergillus subgen. Nidulantes</taxon>
    </lineage>
</organism>
<reference evidence="1 2" key="1">
    <citation type="submission" date="2015-02" db="EMBL/GenBank/DDBJ databases">
        <title>Draft Genome Sequences of Two Closely-Related Aflatoxigenic Aspergillus Species Obtained from the Cote d'Ivoire.</title>
        <authorList>
            <person name="Moore G.G."/>
            <person name="Beltz S.B."/>
            <person name="Mack B.M."/>
        </authorList>
    </citation>
    <scope>NUCLEOTIDE SEQUENCE [LARGE SCALE GENOMIC DNA]</scope>
    <source>
        <strain evidence="1 2">SRRC1432</strain>
    </source>
</reference>
<gene>
    <name evidence="1" type="ORF">AOCH_000979</name>
</gene>
<dbReference type="Pfam" id="PF05742">
    <property type="entry name" value="TANGO2"/>
    <property type="match status" value="1"/>
</dbReference>
<dbReference type="GO" id="GO:0007030">
    <property type="term" value="P:Golgi organization"/>
    <property type="evidence" value="ECO:0007669"/>
    <property type="project" value="TreeGrafter"/>
</dbReference>
<dbReference type="PANTHER" id="PTHR17985:SF8">
    <property type="entry name" value="TRANSPORT AND GOLGI ORGANIZATION PROTEIN 2 HOMOLOG"/>
    <property type="match status" value="1"/>
</dbReference>
<accession>A0A0F8X8S4</accession>
<proteinExistence type="predicted"/>
<protein>
    <recommendedName>
        <fullName evidence="3">DUF833 domain protein</fullName>
    </recommendedName>
</protein>
<dbReference type="VEuPathDB" id="FungiDB:P175DRAFT_0503301"/>
<evidence type="ECO:0008006" key="3">
    <source>
        <dbReference type="Google" id="ProtNLM"/>
    </source>
</evidence>
<dbReference type="GO" id="GO:0005794">
    <property type="term" value="C:Golgi apparatus"/>
    <property type="evidence" value="ECO:0007669"/>
    <property type="project" value="TreeGrafter"/>
</dbReference>
<dbReference type="InterPro" id="IPR008551">
    <property type="entry name" value="TANGO2"/>
</dbReference>
<comment type="caution">
    <text evidence="1">The sequence shown here is derived from an EMBL/GenBank/DDBJ whole genome shotgun (WGS) entry which is preliminary data.</text>
</comment>
<evidence type="ECO:0000313" key="2">
    <source>
        <dbReference type="Proteomes" id="UP000034947"/>
    </source>
</evidence>
<keyword evidence="2" id="KW-1185">Reference proteome</keyword>
<name>A0A0F8X8S4_9EURO</name>
<sequence>MCIAILSTAHPHYRLIVINNRDVATHPHPTISARFHWWPSPHTHVLGPRDLARSVHGTWLGITKHGRLAILTNFHEATCEQAVGLRSRGAIVNSWLMPARAAGPPTLDDFVAELQRDGALDQIGGFNLLCGDVGAQPLAVVSNRPDDGRVAWVAHEPGQTVAISNTHLGDRSWKKVVMGEERVQAAIRGSLQAREDEDALVRRLLRVLSTDTLPRLDAGVGVEGYLDLVQESIFIPVIGRPEAGPEDGQAVVNGELNAAVYLHGLYGTQKQTVVLIGHDGRVRYIERTLYCDDGRPVPEDERDRSFEFHVDQEYP</sequence>
<dbReference type="OrthoDB" id="191601at2759"/>
<dbReference type="GO" id="GO:0009306">
    <property type="term" value="P:protein secretion"/>
    <property type="evidence" value="ECO:0007669"/>
    <property type="project" value="TreeGrafter"/>
</dbReference>
<dbReference type="PANTHER" id="PTHR17985">
    <property type="entry name" value="SER/THR-RICH PROTEIN T10 IN DGCR REGION"/>
    <property type="match status" value="1"/>
</dbReference>
<dbReference type="Proteomes" id="UP000034947">
    <property type="component" value="Unassembled WGS sequence"/>
</dbReference>